<evidence type="ECO:0000256" key="3">
    <source>
        <dbReference type="ARBA" id="ARBA00022727"/>
    </source>
</evidence>
<evidence type="ECO:0000313" key="9">
    <source>
        <dbReference type="EMBL" id="MCA9390002.1"/>
    </source>
</evidence>
<accession>A0A955LG45</accession>
<evidence type="ECO:0000313" key="10">
    <source>
        <dbReference type="Proteomes" id="UP000701698"/>
    </source>
</evidence>
<keyword evidence="2 7" id="KW-0808">Transferase</keyword>
<evidence type="ECO:0000256" key="5">
    <source>
        <dbReference type="ARBA" id="ARBA00022777"/>
    </source>
</evidence>
<protein>
    <recommendedName>
        <fullName evidence="7">Thymidylate kinase</fullName>
        <ecNumber evidence="7">2.7.4.9</ecNumber>
    </recommendedName>
    <alternativeName>
        <fullName evidence="7">dTMP kinase</fullName>
    </alternativeName>
</protein>
<dbReference type="GO" id="GO:0004550">
    <property type="term" value="F:nucleoside diphosphate kinase activity"/>
    <property type="evidence" value="ECO:0007669"/>
    <property type="project" value="TreeGrafter"/>
</dbReference>
<dbReference type="Gene3D" id="3.40.50.300">
    <property type="entry name" value="P-loop containing nucleotide triphosphate hydrolases"/>
    <property type="match status" value="1"/>
</dbReference>
<proteinExistence type="inferred from homology"/>
<feature type="domain" description="Thymidylate kinase-like" evidence="8">
    <location>
        <begin position="12"/>
        <end position="203"/>
    </location>
</feature>
<evidence type="ECO:0000256" key="6">
    <source>
        <dbReference type="ARBA" id="ARBA00022840"/>
    </source>
</evidence>
<dbReference type="GO" id="GO:0006235">
    <property type="term" value="P:dTTP biosynthetic process"/>
    <property type="evidence" value="ECO:0007669"/>
    <property type="project" value="UniProtKB-UniRule"/>
</dbReference>
<dbReference type="EMBL" id="JAGQKX010000019">
    <property type="protein sequence ID" value="MCA9390002.1"/>
    <property type="molecule type" value="Genomic_DNA"/>
</dbReference>
<dbReference type="GO" id="GO:0006233">
    <property type="term" value="P:dTDP biosynthetic process"/>
    <property type="evidence" value="ECO:0007669"/>
    <property type="project" value="InterPro"/>
</dbReference>
<dbReference type="EC" id="2.7.4.9" evidence="7"/>
<keyword evidence="6 7" id="KW-0067">ATP-binding</keyword>
<dbReference type="InterPro" id="IPR018094">
    <property type="entry name" value="Thymidylate_kinase"/>
</dbReference>
<dbReference type="AlphaFoldDB" id="A0A955LG45"/>
<keyword evidence="3 7" id="KW-0545">Nucleotide biosynthesis</keyword>
<dbReference type="GO" id="GO:0005524">
    <property type="term" value="F:ATP binding"/>
    <property type="evidence" value="ECO:0007669"/>
    <property type="project" value="UniProtKB-UniRule"/>
</dbReference>
<dbReference type="InterPro" id="IPR039430">
    <property type="entry name" value="Thymidylate_kin-like_dom"/>
</dbReference>
<gene>
    <name evidence="7" type="primary">tmk</name>
    <name evidence="9" type="ORF">KC571_01250</name>
</gene>
<dbReference type="GO" id="GO:0005829">
    <property type="term" value="C:cytosol"/>
    <property type="evidence" value="ECO:0007669"/>
    <property type="project" value="TreeGrafter"/>
</dbReference>
<dbReference type="PANTHER" id="PTHR10344:SF1">
    <property type="entry name" value="THYMIDYLATE KINASE"/>
    <property type="match status" value="1"/>
</dbReference>
<dbReference type="Pfam" id="PF02223">
    <property type="entry name" value="Thymidylate_kin"/>
    <property type="match status" value="1"/>
</dbReference>
<evidence type="ECO:0000256" key="2">
    <source>
        <dbReference type="ARBA" id="ARBA00022679"/>
    </source>
</evidence>
<dbReference type="HAMAP" id="MF_00165">
    <property type="entry name" value="Thymidylate_kinase"/>
    <property type="match status" value="1"/>
</dbReference>
<dbReference type="Proteomes" id="UP000701698">
    <property type="component" value="Unassembled WGS sequence"/>
</dbReference>
<dbReference type="GO" id="GO:0004798">
    <property type="term" value="F:dTMP kinase activity"/>
    <property type="evidence" value="ECO:0007669"/>
    <property type="project" value="UniProtKB-UniRule"/>
</dbReference>
<reference evidence="9" key="2">
    <citation type="journal article" date="2021" name="Microbiome">
        <title>Successional dynamics and alternative stable states in a saline activated sludge microbial community over 9 years.</title>
        <authorList>
            <person name="Wang Y."/>
            <person name="Ye J."/>
            <person name="Ju F."/>
            <person name="Liu L."/>
            <person name="Boyd J.A."/>
            <person name="Deng Y."/>
            <person name="Parks D.H."/>
            <person name="Jiang X."/>
            <person name="Yin X."/>
            <person name="Woodcroft B.J."/>
            <person name="Tyson G.W."/>
            <person name="Hugenholtz P."/>
            <person name="Polz M.F."/>
            <person name="Zhang T."/>
        </authorList>
    </citation>
    <scope>NUCLEOTIDE SEQUENCE</scope>
    <source>
        <strain evidence="9">HKST-UBA01</strain>
    </source>
</reference>
<comment type="caution">
    <text evidence="9">The sequence shown here is derived from an EMBL/GenBank/DDBJ whole genome shotgun (WGS) entry which is preliminary data.</text>
</comment>
<sequence>MSVASPGKLIVIEGTDGSGKKTQADLLVATLKETKIFSQYIDFPRYYHSFYGSLFARYLKGEFGGLEEVDPHLVALMPALDRMTARDEMNGWLSDGAIVVANRYAPSNMAHQTAKVSPEEREGFLAWLEEMEYAINAIPREDLVIFLYVPAEYSFELTKNKEQREYLSGKKIDIQEENFEYQKASESVYLSLAEKNDHWVTIRCIDAAGEMRSREDIHQEIRTLVAQHLEIDLV</sequence>
<comment type="function">
    <text evidence="7">Phosphorylation of dTMP to form dTDP in both de novo and salvage pathways of dTTP synthesis.</text>
</comment>
<organism evidence="9 10">
    <name type="scientific">candidate division WWE3 bacterium</name>
    <dbReference type="NCBI Taxonomy" id="2053526"/>
    <lineage>
        <taxon>Bacteria</taxon>
        <taxon>Katanobacteria</taxon>
    </lineage>
</organism>
<name>A0A955LG45_UNCKA</name>
<dbReference type="InterPro" id="IPR027417">
    <property type="entry name" value="P-loop_NTPase"/>
</dbReference>
<evidence type="ECO:0000256" key="7">
    <source>
        <dbReference type="HAMAP-Rule" id="MF_00165"/>
    </source>
</evidence>
<comment type="similarity">
    <text evidence="1 7">Belongs to the thymidylate kinase family.</text>
</comment>
<comment type="catalytic activity">
    <reaction evidence="7">
        <text>dTMP + ATP = dTDP + ADP</text>
        <dbReference type="Rhea" id="RHEA:13517"/>
        <dbReference type="ChEBI" id="CHEBI:30616"/>
        <dbReference type="ChEBI" id="CHEBI:58369"/>
        <dbReference type="ChEBI" id="CHEBI:63528"/>
        <dbReference type="ChEBI" id="CHEBI:456216"/>
        <dbReference type="EC" id="2.7.4.9"/>
    </reaction>
</comment>
<keyword evidence="5 7" id="KW-0418">Kinase</keyword>
<keyword evidence="4 7" id="KW-0547">Nucleotide-binding</keyword>
<evidence type="ECO:0000259" key="8">
    <source>
        <dbReference type="Pfam" id="PF02223"/>
    </source>
</evidence>
<dbReference type="SUPFAM" id="SSF52540">
    <property type="entry name" value="P-loop containing nucleoside triphosphate hydrolases"/>
    <property type="match status" value="1"/>
</dbReference>
<comment type="caution">
    <text evidence="7">Lacks conserved residue(s) required for the propagation of feature annotation.</text>
</comment>
<evidence type="ECO:0000256" key="1">
    <source>
        <dbReference type="ARBA" id="ARBA00009776"/>
    </source>
</evidence>
<reference evidence="9" key="1">
    <citation type="submission" date="2020-04" db="EMBL/GenBank/DDBJ databases">
        <authorList>
            <person name="Zhang T."/>
        </authorList>
    </citation>
    <scope>NUCLEOTIDE SEQUENCE</scope>
    <source>
        <strain evidence="9">HKST-UBA01</strain>
    </source>
</reference>
<dbReference type="PANTHER" id="PTHR10344">
    <property type="entry name" value="THYMIDYLATE KINASE"/>
    <property type="match status" value="1"/>
</dbReference>
<dbReference type="GO" id="GO:0006227">
    <property type="term" value="P:dUDP biosynthetic process"/>
    <property type="evidence" value="ECO:0007669"/>
    <property type="project" value="TreeGrafter"/>
</dbReference>
<evidence type="ECO:0000256" key="4">
    <source>
        <dbReference type="ARBA" id="ARBA00022741"/>
    </source>
</evidence>